<evidence type="ECO:0000313" key="2">
    <source>
        <dbReference type="EMBL" id="GMN62575.1"/>
    </source>
</evidence>
<organism evidence="2 3">
    <name type="scientific">Ficus carica</name>
    <name type="common">Common fig</name>
    <dbReference type="NCBI Taxonomy" id="3494"/>
    <lineage>
        <taxon>Eukaryota</taxon>
        <taxon>Viridiplantae</taxon>
        <taxon>Streptophyta</taxon>
        <taxon>Embryophyta</taxon>
        <taxon>Tracheophyta</taxon>
        <taxon>Spermatophyta</taxon>
        <taxon>Magnoliopsida</taxon>
        <taxon>eudicotyledons</taxon>
        <taxon>Gunneridae</taxon>
        <taxon>Pentapetalae</taxon>
        <taxon>rosids</taxon>
        <taxon>fabids</taxon>
        <taxon>Rosales</taxon>
        <taxon>Moraceae</taxon>
        <taxon>Ficeae</taxon>
        <taxon>Ficus</taxon>
    </lineage>
</organism>
<feature type="domain" description="Retrotransposon gag" evidence="1">
    <location>
        <begin position="295"/>
        <end position="363"/>
    </location>
</feature>
<name>A0AA88DWY2_FICCA</name>
<gene>
    <name evidence="2" type="ORF">TIFTF001_031650</name>
</gene>
<sequence length="363" mass="42612">MIARHVVLAEYKLTTYVYAVETYLQVPLASQSLAVDARLWWMSLGEPAIPGISWADFCVLIIARYGPLPDEEANMPYRDPDIYNDMYMRQYLNYAAEWQAYPNESMGHYCRRFRDAMLPYIPQELDDLEWRAMHIIRDEFLRKLSKIIAYMVQVATPEDDYLLVPIDDAGIPEPLFEGGLVLPEDPIPAILLQKIPPQELMEQQREIDRLREQIARFNQIPRANVVPPQKNPVPPIVPQVPEVHHEIPRNAEVSRMKAPEFKGPTDPIEADNWLIDIQVILDFMRLTEQEKVLYAFFALKKDARHWWMTVQMRKNVATMSWQDFVTEFRTMYYNREILAARQDEFNNFKQGSMTVLEAVKKFE</sequence>
<keyword evidence="3" id="KW-1185">Reference proteome</keyword>
<comment type="caution">
    <text evidence="2">The sequence shown here is derived from an EMBL/GenBank/DDBJ whole genome shotgun (WGS) entry which is preliminary data.</text>
</comment>
<dbReference type="InterPro" id="IPR005162">
    <property type="entry name" value="Retrotrans_gag_dom"/>
</dbReference>
<protein>
    <recommendedName>
        <fullName evidence="1">Retrotransposon gag domain-containing protein</fullName>
    </recommendedName>
</protein>
<reference evidence="2" key="1">
    <citation type="submission" date="2023-07" db="EMBL/GenBank/DDBJ databases">
        <title>draft genome sequence of fig (Ficus carica).</title>
        <authorList>
            <person name="Takahashi T."/>
            <person name="Nishimura K."/>
        </authorList>
    </citation>
    <scope>NUCLEOTIDE SEQUENCE</scope>
</reference>
<dbReference type="AlphaFoldDB" id="A0AA88DWY2"/>
<evidence type="ECO:0000313" key="3">
    <source>
        <dbReference type="Proteomes" id="UP001187192"/>
    </source>
</evidence>
<dbReference type="EMBL" id="BTGU01000131">
    <property type="protein sequence ID" value="GMN62575.1"/>
    <property type="molecule type" value="Genomic_DNA"/>
</dbReference>
<evidence type="ECO:0000259" key="1">
    <source>
        <dbReference type="Pfam" id="PF03732"/>
    </source>
</evidence>
<accession>A0AA88DWY2</accession>
<dbReference type="Proteomes" id="UP001187192">
    <property type="component" value="Unassembled WGS sequence"/>
</dbReference>
<proteinExistence type="predicted"/>
<dbReference type="Pfam" id="PF03732">
    <property type="entry name" value="Retrotrans_gag"/>
    <property type="match status" value="1"/>
</dbReference>